<dbReference type="Proteomes" id="UP000006201">
    <property type="component" value="Unassembled WGS sequence"/>
</dbReference>
<proteinExistence type="predicted"/>
<comment type="caution">
    <text evidence="1">The sequence shown here is derived from an EMBL/GenBank/DDBJ whole genome shotgun (WGS) entry which is preliminary data.</text>
</comment>
<dbReference type="EMBL" id="AAOH01000004">
    <property type="protein sequence ID" value="EAR28348.1"/>
    <property type="molecule type" value="Genomic_DNA"/>
</dbReference>
<reference evidence="1 2" key="1">
    <citation type="submission" date="2006-02" db="EMBL/GenBank/DDBJ databases">
        <authorList>
            <person name="Moran M.A."/>
            <person name="Kjelleberg S."/>
            <person name="Egan S."/>
            <person name="Saunders N."/>
            <person name="Thomas T."/>
            <person name="Ferriera S."/>
            <person name="Johnson J."/>
            <person name="Kravitz S."/>
            <person name="Halpern A."/>
            <person name="Remington K."/>
            <person name="Beeson K."/>
            <person name="Tran B."/>
            <person name="Rogers Y.-H."/>
            <person name="Friedman R."/>
            <person name="Venter J.C."/>
        </authorList>
    </citation>
    <scope>NUCLEOTIDE SEQUENCE [LARGE SCALE GENOMIC DNA]</scope>
    <source>
        <strain evidence="1 2">D2</strain>
    </source>
</reference>
<evidence type="ECO:0000313" key="1">
    <source>
        <dbReference type="EMBL" id="EAR28348.1"/>
    </source>
</evidence>
<protein>
    <submittedName>
        <fullName evidence="1">Uncharacterized protein</fullName>
    </submittedName>
</protein>
<organism evidence="1 2">
    <name type="scientific">Pseudoalteromonas tunicata D2</name>
    <dbReference type="NCBI Taxonomy" id="87626"/>
    <lineage>
        <taxon>Bacteria</taxon>
        <taxon>Pseudomonadati</taxon>
        <taxon>Pseudomonadota</taxon>
        <taxon>Gammaproteobacteria</taxon>
        <taxon>Alteromonadales</taxon>
        <taxon>Pseudoalteromonadaceae</taxon>
        <taxon>Pseudoalteromonas</taxon>
    </lineage>
</organism>
<dbReference type="AlphaFoldDB" id="A4CAE0"/>
<sequence>MSKHLTKVLLMPVILLALVIANNLIKSSANMSSAAQTANDVIVINSLLEVVHKLQLNSTARF</sequence>
<accession>A4CAE0</accession>
<keyword evidence="2" id="KW-1185">Reference proteome</keyword>
<dbReference type="STRING" id="87626.PTD2_21072"/>
<evidence type="ECO:0000313" key="2">
    <source>
        <dbReference type="Proteomes" id="UP000006201"/>
    </source>
</evidence>
<gene>
    <name evidence="1" type="ORF">PTD2_21072</name>
</gene>
<name>A4CAE0_9GAMM</name>
<dbReference type="HOGENOM" id="CLU_2900897_0_0_6"/>